<organism evidence="1 2">
    <name type="scientific">Paenibacillus tianjinensis</name>
    <dbReference type="NCBI Taxonomy" id="2810347"/>
    <lineage>
        <taxon>Bacteria</taxon>
        <taxon>Bacillati</taxon>
        <taxon>Bacillota</taxon>
        <taxon>Bacilli</taxon>
        <taxon>Bacillales</taxon>
        <taxon>Paenibacillaceae</taxon>
        <taxon>Paenibacillus</taxon>
    </lineage>
</organism>
<dbReference type="RefSeq" id="WP_206100910.1">
    <property type="nucleotide sequence ID" value="NZ_CP070969.1"/>
</dbReference>
<gene>
    <name evidence="1" type="ORF">JRJ22_18570</name>
</gene>
<evidence type="ECO:0008006" key="3">
    <source>
        <dbReference type="Google" id="ProtNLM"/>
    </source>
</evidence>
<protein>
    <recommendedName>
        <fullName evidence="3">DUF3168 domain-containing protein</fullName>
    </recommendedName>
</protein>
<evidence type="ECO:0000313" key="2">
    <source>
        <dbReference type="Proteomes" id="UP000663452"/>
    </source>
</evidence>
<dbReference type="Proteomes" id="UP000663452">
    <property type="component" value="Chromosome"/>
</dbReference>
<dbReference type="EMBL" id="CP070969">
    <property type="protein sequence ID" value="QSF43272.1"/>
    <property type="molecule type" value="Genomic_DNA"/>
</dbReference>
<reference evidence="1 2" key="1">
    <citation type="submission" date="2021-02" db="EMBL/GenBank/DDBJ databases">
        <title>Paenibacillus tianjinensis sp. nov.</title>
        <authorList>
            <person name="Liu H."/>
        </authorList>
    </citation>
    <scope>NUCLEOTIDE SEQUENCE [LARGE SCALE GENOMIC DNA]</scope>
    <source>
        <strain evidence="1 2">TB2019</strain>
    </source>
</reference>
<keyword evidence="2" id="KW-1185">Reference proteome</keyword>
<name>A0ABX7L5D1_9BACL</name>
<evidence type="ECO:0000313" key="1">
    <source>
        <dbReference type="EMBL" id="QSF43272.1"/>
    </source>
</evidence>
<sequence>MARFEQLNQYINDVVSVIISNQNICKFLSCPVDDPLSIPNIDDTSELLFNCIFPFPKVPDVNTEKSSFLTVYIDNFQLGADGGTKNGLVLFNVIVHNDLWRMDRAMQRPLSILNEIDEMFNGKKTIGAKKVQFDRLRHVYINENYSGYQATYSIVSVN</sequence>
<proteinExistence type="predicted"/>
<accession>A0ABX7L5D1</accession>